<dbReference type="PANTHER" id="PTHR34285:SF10">
    <property type="match status" value="1"/>
</dbReference>
<evidence type="ECO:0000313" key="1">
    <source>
        <dbReference type="Proteomes" id="UP000694930"/>
    </source>
</evidence>
<gene>
    <name evidence="2" type="primary">LOC107024872</name>
</gene>
<protein>
    <submittedName>
        <fullName evidence="2">Uncharacterized protein LOC107024872</fullName>
    </submittedName>
</protein>
<proteinExistence type="predicted"/>
<name>A0ABM1H746_SOLPN</name>
<reference evidence="2" key="2">
    <citation type="submission" date="2025-08" db="UniProtKB">
        <authorList>
            <consortium name="RefSeq"/>
        </authorList>
    </citation>
    <scope>IDENTIFICATION</scope>
</reference>
<evidence type="ECO:0000313" key="2">
    <source>
        <dbReference type="RefSeq" id="XP_015081295.1"/>
    </source>
</evidence>
<sequence length="265" mass="29247">MKASLKFRENQNPIVKVKIPLNTLGFPLRSCIETSSNDVKHKDLCLSFSTFFQSGPVLKLFYRPNDSDRPFGLVVKTGVGSLGSPIEAPMTMRAEFNFLGNGNPSLFLHFKPQLGDFSIRSSVNSSKIQNDDVQSNNIVPKDESGKVTWANLFAPEGLLGGEVHARTVFPIVDKVVGKIGWSLKFPATETDFPMGKMPYMTVSKLAIEHVCKDKAGIVRNSRGDDGDDLAMACLAVKKELDNLESEKESLWKELEEMKSEMSPGS</sequence>
<dbReference type="GeneID" id="107024872"/>
<dbReference type="RefSeq" id="XP_015081295.1">
    <property type="nucleotide sequence ID" value="XM_015225809.1"/>
</dbReference>
<accession>A0ABM1H746</accession>
<dbReference type="PANTHER" id="PTHR34285">
    <property type="entry name" value="OS08G0510800 PROTEIN"/>
    <property type="match status" value="1"/>
</dbReference>
<organism evidence="1 2">
    <name type="scientific">Solanum pennellii</name>
    <name type="common">Tomato</name>
    <name type="synonym">Lycopersicon pennellii</name>
    <dbReference type="NCBI Taxonomy" id="28526"/>
    <lineage>
        <taxon>Eukaryota</taxon>
        <taxon>Viridiplantae</taxon>
        <taxon>Streptophyta</taxon>
        <taxon>Embryophyta</taxon>
        <taxon>Tracheophyta</taxon>
        <taxon>Spermatophyta</taxon>
        <taxon>Magnoliopsida</taxon>
        <taxon>eudicotyledons</taxon>
        <taxon>Gunneridae</taxon>
        <taxon>Pentapetalae</taxon>
        <taxon>asterids</taxon>
        <taxon>lamiids</taxon>
        <taxon>Solanales</taxon>
        <taxon>Solanaceae</taxon>
        <taxon>Solanoideae</taxon>
        <taxon>Solaneae</taxon>
        <taxon>Solanum</taxon>
        <taxon>Solanum subgen. Lycopersicon</taxon>
    </lineage>
</organism>
<keyword evidence="1" id="KW-1185">Reference proteome</keyword>
<dbReference type="Proteomes" id="UP000694930">
    <property type="component" value="Chromosome 1"/>
</dbReference>
<reference evidence="1" key="1">
    <citation type="journal article" date="2014" name="Nat. Genet.">
        <title>The genome of the stress-tolerant wild tomato species Solanum pennellii.</title>
        <authorList>
            <person name="Bolger A."/>
            <person name="Scossa F."/>
            <person name="Bolger M.E."/>
            <person name="Lanz C."/>
            <person name="Maumus F."/>
            <person name="Tohge T."/>
            <person name="Quesneville H."/>
            <person name="Alseekh S."/>
            <person name="Sorensen I."/>
            <person name="Lichtenstein G."/>
            <person name="Fich E.A."/>
            <person name="Conte M."/>
            <person name="Keller H."/>
            <person name="Schneeberger K."/>
            <person name="Schwacke R."/>
            <person name="Ofner I."/>
            <person name="Vrebalov J."/>
            <person name="Xu Y."/>
            <person name="Osorio S."/>
            <person name="Aflitos S.A."/>
            <person name="Schijlen E."/>
            <person name="Jimenez-Gomez J.M."/>
            <person name="Ryngajllo M."/>
            <person name="Kimura S."/>
            <person name="Kumar R."/>
            <person name="Koenig D."/>
            <person name="Headland L.R."/>
            <person name="Maloof J.N."/>
            <person name="Sinha N."/>
            <person name="van Ham R.C."/>
            <person name="Lankhorst R.K."/>
            <person name="Mao L."/>
            <person name="Vogel A."/>
            <person name="Arsova B."/>
            <person name="Panstruga R."/>
            <person name="Fei Z."/>
            <person name="Rose J.K."/>
            <person name="Zamir D."/>
            <person name="Carrari F."/>
            <person name="Giovannoni J.J."/>
            <person name="Weigel D."/>
            <person name="Usadel B."/>
            <person name="Fernie A.R."/>
        </authorList>
    </citation>
    <scope>NUCLEOTIDE SEQUENCE [LARGE SCALE GENOMIC DNA]</scope>
    <source>
        <strain evidence="1">cv. LA0716</strain>
    </source>
</reference>